<keyword evidence="1" id="KW-0732">Signal</keyword>
<sequence>MGVWLWEWARSLWWFWRLQGLVKDTGGGFGFGLRLGGREGETFGVGVHVGVGGEETAQLWIVVNCHLMVSQSCNQVGRALWKRGGYCRYGVLAVAAMPIIFIASSSRLIHKVLKHIFPCAAGSGISKDEVQFYESFPHLAPFSPPSPVVEGRKF</sequence>
<feature type="signal peptide" evidence="1">
    <location>
        <begin position="1"/>
        <end position="20"/>
    </location>
</feature>
<reference evidence="3" key="1">
    <citation type="submission" date="2024-07" db="EMBL/GenBank/DDBJ databases">
        <title>Two chromosome-level genome assemblies of Korean endemic species Abeliophyllum distichum and Forsythia ovata (Oleaceae).</title>
        <authorList>
            <person name="Jang H."/>
        </authorList>
    </citation>
    <scope>NUCLEOTIDE SEQUENCE [LARGE SCALE GENOMIC DNA]</scope>
</reference>
<protein>
    <submittedName>
        <fullName evidence="2">Uncharacterized protein</fullName>
    </submittedName>
</protein>
<evidence type="ECO:0000256" key="1">
    <source>
        <dbReference type="SAM" id="SignalP"/>
    </source>
</evidence>
<name>A0ABD1RRU0_9LAMI</name>
<feature type="chain" id="PRO_5044740908" evidence="1">
    <location>
        <begin position="21"/>
        <end position="154"/>
    </location>
</feature>
<evidence type="ECO:0000313" key="2">
    <source>
        <dbReference type="EMBL" id="KAL2491140.1"/>
    </source>
</evidence>
<dbReference type="EMBL" id="JBFOLK010000008">
    <property type="protein sequence ID" value="KAL2491140.1"/>
    <property type="molecule type" value="Genomic_DNA"/>
</dbReference>
<keyword evidence="3" id="KW-1185">Reference proteome</keyword>
<dbReference type="AlphaFoldDB" id="A0ABD1RRU0"/>
<organism evidence="2 3">
    <name type="scientific">Abeliophyllum distichum</name>
    <dbReference type="NCBI Taxonomy" id="126358"/>
    <lineage>
        <taxon>Eukaryota</taxon>
        <taxon>Viridiplantae</taxon>
        <taxon>Streptophyta</taxon>
        <taxon>Embryophyta</taxon>
        <taxon>Tracheophyta</taxon>
        <taxon>Spermatophyta</taxon>
        <taxon>Magnoliopsida</taxon>
        <taxon>eudicotyledons</taxon>
        <taxon>Gunneridae</taxon>
        <taxon>Pentapetalae</taxon>
        <taxon>asterids</taxon>
        <taxon>lamiids</taxon>
        <taxon>Lamiales</taxon>
        <taxon>Oleaceae</taxon>
        <taxon>Forsythieae</taxon>
        <taxon>Abeliophyllum</taxon>
    </lineage>
</organism>
<proteinExistence type="predicted"/>
<comment type="caution">
    <text evidence="2">The sequence shown here is derived from an EMBL/GenBank/DDBJ whole genome shotgun (WGS) entry which is preliminary data.</text>
</comment>
<evidence type="ECO:0000313" key="3">
    <source>
        <dbReference type="Proteomes" id="UP001604336"/>
    </source>
</evidence>
<dbReference type="Proteomes" id="UP001604336">
    <property type="component" value="Unassembled WGS sequence"/>
</dbReference>
<gene>
    <name evidence="2" type="ORF">Adt_26768</name>
</gene>
<accession>A0ABD1RRU0</accession>